<keyword evidence="12" id="KW-1185">Reference proteome</keyword>
<evidence type="ECO:0000256" key="3">
    <source>
        <dbReference type="ARBA" id="ARBA00022475"/>
    </source>
</evidence>
<feature type="region of interest" description="Disordered" evidence="9">
    <location>
        <begin position="152"/>
        <end position="183"/>
    </location>
</feature>
<dbReference type="Gene3D" id="1.20.5.3310">
    <property type="match status" value="1"/>
</dbReference>
<dbReference type="InterPro" id="IPR003369">
    <property type="entry name" value="TatA/B/E"/>
</dbReference>
<dbReference type="InterPro" id="IPR018448">
    <property type="entry name" value="TatB"/>
</dbReference>
<keyword evidence="5" id="KW-0653">Protein transport</keyword>
<evidence type="ECO:0000256" key="7">
    <source>
        <dbReference type="ARBA" id="ARBA00023010"/>
    </source>
</evidence>
<gene>
    <name evidence="11" type="primary">tatB</name>
    <name evidence="11" type="ORF">GF068_02210</name>
</gene>
<proteinExistence type="predicted"/>
<keyword evidence="7" id="KW-0811">Translocation</keyword>
<evidence type="ECO:0000313" key="11">
    <source>
        <dbReference type="EMBL" id="MRG90743.1"/>
    </source>
</evidence>
<keyword evidence="6 10" id="KW-1133">Transmembrane helix</keyword>
<evidence type="ECO:0000256" key="10">
    <source>
        <dbReference type="SAM" id="Phobius"/>
    </source>
</evidence>
<dbReference type="RefSeq" id="WP_153817625.1">
    <property type="nucleotide sequence ID" value="NZ_WJIE01000001.1"/>
</dbReference>
<evidence type="ECO:0000256" key="9">
    <source>
        <dbReference type="SAM" id="MobiDB-lite"/>
    </source>
</evidence>
<reference evidence="11 12" key="1">
    <citation type="submission" date="2019-10" db="EMBL/GenBank/DDBJ databases">
        <title>A soil myxobacterium in the family Polyangiaceae.</title>
        <authorList>
            <person name="Li Y."/>
            <person name="Wang J."/>
        </authorList>
    </citation>
    <scope>NUCLEOTIDE SEQUENCE [LARGE SCALE GENOMIC DNA]</scope>
    <source>
        <strain evidence="11 12">DSM 14734</strain>
    </source>
</reference>
<keyword evidence="8 10" id="KW-0472">Membrane</keyword>
<dbReference type="Pfam" id="PF02416">
    <property type="entry name" value="TatA_B_E"/>
    <property type="match status" value="1"/>
</dbReference>
<comment type="subcellular location">
    <subcellularLocation>
        <location evidence="1">Membrane</location>
        <topology evidence="1">Single-pass membrane protein</topology>
    </subcellularLocation>
</comment>
<evidence type="ECO:0000256" key="1">
    <source>
        <dbReference type="ARBA" id="ARBA00004167"/>
    </source>
</evidence>
<evidence type="ECO:0000256" key="5">
    <source>
        <dbReference type="ARBA" id="ARBA00022927"/>
    </source>
</evidence>
<feature type="transmembrane region" description="Helical" evidence="10">
    <location>
        <begin position="6"/>
        <end position="25"/>
    </location>
</feature>
<evidence type="ECO:0000256" key="8">
    <source>
        <dbReference type="ARBA" id="ARBA00023136"/>
    </source>
</evidence>
<protein>
    <submittedName>
        <fullName evidence="11">Twin-arginine translocase subunit TatB</fullName>
    </submittedName>
</protein>
<dbReference type="OrthoDB" id="5519960at2"/>
<evidence type="ECO:0000256" key="2">
    <source>
        <dbReference type="ARBA" id="ARBA00022448"/>
    </source>
</evidence>
<evidence type="ECO:0000256" key="4">
    <source>
        <dbReference type="ARBA" id="ARBA00022692"/>
    </source>
</evidence>
<dbReference type="GO" id="GO:0016020">
    <property type="term" value="C:membrane"/>
    <property type="evidence" value="ECO:0007669"/>
    <property type="project" value="InterPro"/>
</dbReference>
<sequence>MFGLSFGEMVVVVLVAIVVVGPRHLPSMMRTAGQWVAKIRRMSTDLRAQSGIDTLLRDEGIDRSLQEIRALSNVNVLDGLEKLAVPAAAAKAGVPSPATAAAAAVTAAVNMPPPHGEEPVEILREREYPLVGCDAYDALPDDASPYGGAELGATDPMAHHPLGIVATDDPTSRVVTKEPSAAS</sequence>
<keyword evidence="4 10" id="KW-0812">Transmembrane</keyword>
<evidence type="ECO:0000313" key="12">
    <source>
        <dbReference type="Proteomes" id="UP000440224"/>
    </source>
</evidence>
<evidence type="ECO:0000256" key="6">
    <source>
        <dbReference type="ARBA" id="ARBA00022989"/>
    </source>
</evidence>
<dbReference type="Proteomes" id="UP000440224">
    <property type="component" value="Unassembled WGS sequence"/>
</dbReference>
<keyword evidence="2" id="KW-0813">Transport</keyword>
<dbReference type="GO" id="GO:0043953">
    <property type="term" value="P:protein transport by the Tat complex"/>
    <property type="evidence" value="ECO:0007669"/>
    <property type="project" value="InterPro"/>
</dbReference>
<comment type="caution">
    <text evidence="11">The sequence shown here is derived from an EMBL/GenBank/DDBJ whole genome shotgun (WGS) entry which is preliminary data.</text>
</comment>
<dbReference type="NCBIfam" id="TIGR01410">
    <property type="entry name" value="tatB"/>
    <property type="match status" value="1"/>
</dbReference>
<organism evidence="11 12">
    <name type="scientific">Polyangium spumosum</name>
    <dbReference type="NCBI Taxonomy" id="889282"/>
    <lineage>
        <taxon>Bacteria</taxon>
        <taxon>Pseudomonadati</taxon>
        <taxon>Myxococcota</taxon>
        <taxon>Polyangia</taxon>
        <taxon>Polyangiales</taxon>
        <taxon>Polyangiaceae</taxon>
        <taxon>Polyangium</taxon>
    </lineage>
</organism>
<dbReference type="GO" id="GO:0008320">
    <property type="term" value="F:protein transmembrane transporter activity"/>
    <property type="evidence" value="ECO:0007669"/>
    <property type="project" value="InterPro"/>
</dbReference>
<dbReference type="AlphaFoldDB" id="A0A6N7PFB7"/>
<accession>A0A6N7PFB7</accession>
<keyword evidence="3" id="KW-1003">Cell membrane</keyword>
<dbReference type="EMBL" id="WJIE01000001">
    <property type="protein sequence ID" value="MRG90743.1"/>
    <property type="molecule type" value="Genomic_DNA"/>
</dbReference>
<name>A0A6N7PFB7_9BACT</name>
<dbReference type="PRINTS" id="PR01506">
    <property type="entry name" value="TATBPROTEIN"/>
</dbReference>